<evidence type="ECO:0000256" key="1">
    <source>
        <dbReference type="SAM" id="MobiDB-lite"/>
    </source>
</evidence>
<accession>A0AA39GQE2</accession>
<evidence type="ECO:0000313" key="3">
    <source>
        <dbReference type="Proteomes" id="UP001175271"/>
    </source>
</evidence>
<name>A0AA39GQE2_9BILA</name>
<sequence>MSSSTRVPFRQPSTTATPTAFKATTNESSPSRHHRGFRRHRNDKIDSADNEKHPSTRSHDGKSNSKGTVMTQSYHLEQMITNRLLLIHSRPLFIPHINLNGGLHTAPK</sequence>
<feature type="compositionally biased region" description="Basic residues" evidence="1">
    <location>
        <begin position="31"/>
        <end position="42"/>
    </location>
</feature>
<organism evidence="2 3">
    <name type="scientific">Steinernema hermaphroditum</name>
    <dbReference type="NCBI Taxonomy" id="289476"/>
    <lineage>
        <taxon>Eukaryota</taxon>
        <taxon>Metazoa</taxon>
        <taxon>Ecdysozoa</taxon>
        <taxon>Nematoda</taxon>
        <taxon>Chromadorea</taxon>
        <taxon>Rhabditida</taxon>
        <taxon>Tylenchina</taxon>
        <taxon>Panagrolaimomorpha</taxon>
        <taxon>Strongyloidoidea</taxon>
        <taxon>Steinernematidae</taxon>
        <taxon>Steinernema</taxon>
    </lineage>
</organism>
<comment type="caution">
    <text evidence="2">The sequence shown here is derived from an EMBL/GenBank/DDBJ whole genome shotgun (WGS) entry which is preliminary data.</text>
</comment>
<dbReference type="Proteomes" id="UP001175271">
    <property type="component" value="Unassembled WGS sequence"/>
</dbReference>
<dbReference type="EMBL" id="JAUCMV010000035">
    <property type="protein sequence ID" value="KAK0390192.1"/>
    <property type="molecule type" value="Genomic_DNA"/>
</dbReference>
<keyword evidence="3" id="KW-1185">Reference proteome</keyword>
<proteinExistence type="predicted"/>
<feature type="region of interest" description="Disordered" evidence="1">
    <location>
        <begin position="1"/>
        <end position="70"/>
    </location>
</feature>
<feature type="compositionally biased region" description="Basic and acidic residues" evidence="1">
    <location>
        <begin position="43"/>
        <end position="63"/>
    </location>
</feature>
<reference evidence="2" key="1">
    <citation type="submission" date="2023-06" db="EMBL/GenBank/DDBJ databases">
        <title>Genomic analysis of the entomopathogenic nematode Steinernema hermaphroditum.</title>
        <authorList>
            <person name="Schwarz E.M."/>
            <person name="Heppert J.K."/>
            <person name="Baniya A."/>
            <person name="Schwartz H.T."/>
            <person name="Tan C.-H."/>
            <person name="Antoshechkin I."/>
            <person name="Sternberg P.W."/>
            <person name="Goodrich-Blair H."/>
            <person name="Dillman A.R."/>
        </authorList>
    </citation>
    <scope>NUCLEOTIDE SEQUENCE</scope>
    <source>
        <strain evidence="2">PS9179</strain>
        <tissue evidence="2">Whole animal</tissue>
    </source>
</reference>
<gene>
    <name evidence="2" type="ORF">QR680_019436</name>
</gene>
<feature type="compositionally biased region" description="Low complexity" evidence="1">
    <location>
        <begin position="14"/>
        <end position="25"/>
    </location>
</feature>
<evidence type="ECO:0000313" key="2">
    <source>
        <dbReference type="EMBL" id="KAK0390192.1"/>
    </source>
</evidence>
<protein>
    <submittedName>
        <fullName evidence="2">Uncharacterized protein</fullName>
    </submittedName>
</protein>
<dbReference type="AlphaFoldDB" id="A0AA39GQE2"/>